<dbReference type="KEGG" id="hmo:HM1_1899"/>
<dbReference type="AlphaFoldDB" id="B0TFM7"/>
<dbReference type="Proteomes" id="UP000008550">
    <property type="component" value="Chromosome"/>
</dbReference>
<keyword evidence="2" id="KW-1185">Reference proteome</keyword>
<reference evidence="1 2" key="1">
    <citation type="journal article" date="2008" name="J. Bacteriol.">
        <title>The genome of Heliobacterium modesticaldum, a phototrophic representative of the Firmicutes containing the simplest photosynthetic apparatus.</title>
        <authorList>
            <person name="Sattley W.M."/>
            <person name="Madigan M.T."/>
            <person name="Swingley W.D."/>
            <person name="Cheung P.C."/>
            <person name="Clocksin K.M."/>
            <person name="Conrad A.L."/>
            <person name="Dejesa L.C."/>
            <person name="Honchak B.M."/>
            <person name="Jung D.O."/>
            <person name="Karbach L.E."/>
            <person name="Kurdoglu A."/>
            <person name="Lahiri S."/>
            <person name="Mastrian S.D."/>
            <person name="Page L.E."/>
            <person name="Taylor H.L."/>
            <person name="Wang Z.T."/>
            <person name="Raymond J."/>
            <person name="Chen M."/>
            <person name="Blankenship R.E."/>
            <person name="Touchman J.W."/>
        </authorList>
    </citation>
    <scope>NUCLEOTIDE SEQUENCE [LARGE SCALE GENOMIC DNA]</scope>
    <source>
        <strain evidence="2">ATCC 51547 / Ice1</strain>
    </source>
</reference>
<proteinExistence type="predicted"/>
<evidence type="ECO:0000313" key="2">
    <source>
        <dbReference type="Proteomes" id="UP000008550"/>
    </source>
</evidence>
<name>B0TFM7_HELMI</name>
<gene>
    <name evidence="1" type="ORF">HM1_1899</name>
</gene>
<sequence length="61" mass="6592">MNTDPIGPVDRSAMAAARSRWDGLIEPPHGKGVGAVLALHQAYLATCVLRDMGMWPKKEGF</sequence>
<dbReference type="HOGENOM" id="CLU_2916215_0_0_9"/>
<evidence type="ECO:0000313" key="1">
    <source>
        <dbReference type="EMBL" id="ABZ84457.1"/>
    </source>
</evidence>
<organism evidence="1 2">
    <name type="scientific">Heliobacterium modesticaldum (strain ATCC 51547 / Ice1)</name>
    <dbReference type="NCBI Taxonomy" id="498761"/>
    <lineage>
        <taxon>Bacteria</taxon>
        <taxon>Bacillati</taxon>
        <taxon>Bacillota</taxon>
        <taxon>Clostridia</taxon>
        <taxon>Eubacteriales</taxon>
        <taxon>Heliobacteriaceae</taxon>
        <taxon>Heliomicrobium</taxon>
    </lineage>
</organism>
<dbReference type="STRING" id="498761.HM1_1899"/>
<accession>B0TFM7</accession>
<dbReference type="EMBL" id="CP000930">
    <property type="protein sequence ID" value="ABZ84457.1"/>
    <property type="molecule type" value="Genomic_DNA"/>
</dbReference>
<protein>
    <submittedName>
        <fullName evidence="1">Uncharacterized protein</fullName>
    </submittedName>
</protein>